<evidence type="ECO:0000256" key="2">
    <source>
        <dbReference type="ARBA" id="ARBA00022692"/>
    </source>
</evidence>
<proteinExistence type="predicted"/>
<evidence type="ECO:0000256" key="5">
    <source>
        <dbReference type="SAM" id="Phobius"/>
    </source>
</evidence>
<feature type="chain" id="PRO_5002912361" evidence="6">
    <location>
        <begin position="26"/>
        <end position="235"/>
    </location>
</feature>
<keyword evidence="8" id="KW-1185">Reference proteome</keyword>
<evidence type="ECO:0000313" key="7">
    <source>
        <dbReference type="EMBL" id="EEH53409.1"/>
    </source>
</evidence>
<keyword evidence="4 5" id="KW-0472">Membrane</keyword>
<keyword evidence="6" id="KW-0732">Signal</keyword>
<dbReference type="AlphaFoldDB" id="C1N3D2"/>
<dbReference type="GO" id="GO:0016020">
    <property type="term" value="C:membrane"/>
    <property type="evidence" value="ECO:0007669"/>
    <property type="project" value="UniProtKB-SubCell"/>
</dbReference>
<gene>
    <name evidence="7" type="ORF">MICPUCDRAFT_68613</name>
</gene>
<feature type="transmembrane region" description="Helical" evidence="5">
    <location>
        <begin position="199"/>
        <end position="215"/>
    </location>
</feature>
<dbReference type="STRING" id="564608.C1N3D2"/>
<dbReference type="PANTHER" id="PTHR16950">
    <property type="entry name" value="ZINC TRANSPORTER SLC39A7 HISTIDINE-RICH MEMBRANE PROTEIN KE4"/>
    <property type="match status" value="1"/>
</dbReference>
<dbReference type="Pfam" id="PF02535">
    <property type="entry name" value="Zip"/>
    <property type="match status" value="1"/>
</dbReference>
<evidence type="ECO:0000256" key="3">
    <source>
        <dbReference type="ARBA" id="ARBA00022989"/>
    </source>
</evidence>
<keyword evidence="2 5" id="KW-0812">Transmembrane</keyword>
<dbReference type="OMA" id="NYIYCAT"/>
<dbReference type="GeneID" id="9688030"/>
<evidence type="ECO:0000256" key="1">
    <source>
        <dbReference type="ARBA" id="ARBA00004141"/>
    </source>
</evidence>
<dbReference type="GO" id="GO:0006882">
    <property type="term" value="P:intracellular zinc ion homeostasis"/>
    <property type="evidence" value="ECO:0007669"/>
    <property type="project" value="TreeGrafter"/>
</dbReference>
<sequence>MILAGFLTSPVIAILLKLALPEMAADDDDDDVEKTASCGKELKLTNIADGCCDNNVKDANGCETSLKNKNVRVRFLLSLIVGDFFHNFTDGVFIGAAFQCNATLAWSIVGVTVMHEVPQELGDFAVLKNQLGFSTPAALLYNFIAGSSVMLGGIVVMSSSVSDVSVGMLLAYGAGNYIYCATVHMFSQGSKSAIFDAKRLFAFAIGCVIIGLILLDHEHCTATYGTATGGDAHAH</sequence>
<evidence type="ECO:0000313" key="8">
    <source>
        <dbReference type="Proteomes" id="UP000001876"/>
    </source>
</evidence>
<feature type="transmembrane region" description="Helical" evidence="5">
    <location>
        <begin position="138"/>
        <end position="157"/>
    </location>
</feature>
<feature type="signal peptide" evidence="6">
    <location>
        <begin position="1"/>
        <end position="25"/>
    </location>
</feature>
<comment type="subcellular location">
    <subcellularLocation>
        <location evidence="1">Membrane</location>
        <topology evidence="1">Multi-pass membrane protein</topology>
    </subcellularLocation>
</comment>
<dbReference type="RefSeq" id="XP_003062590.1">
    <property type="nucleotide sequence ID" value="XM_003062544.1"/>
</dbReference>
<dbReference type="EMBL" id="GG663746">
    <property type="protein sequence ID" value="EEH53409.1"/>
    <property type="molecule type" value="Genomic_DNA"/>
</dbReference>
<dbReference type="eggNOG" id="KOG2693">
    <property type="taxonomic scope" value="Eukaryota"/>
</dbReference>
<reference evidence="7 8" key="1">
    <citation type="journal article" date="2009" name="Science">
        <title>Green evolution and dynamic adaptations revealed by genomes of the marine picoeukaryotes Micromonas.</title>
        <authorList>
            <person name="Worden A.Z."/>
            <person name="Lee J.H."/>
            <person name="Mock T."/>
            <person name="Rouze P."/>
            <person name="Simmons M.P."/>
            <person name="Aerts A.L."/>
            <person name="Allen A.E."/>
            <person name="Cuvelier M.L."/>
            <person name="Derelle E."/>
            <person name="Everett M.V."/>
            <person name="Foulon E."/>
            <person name="Grimwood J."/>
            <person name="Gundlach H."/>
            <person name="Henrissat B."/>
            <person name="Napoli C."/>
            <person name="McDonald S.M."/>
            <person name="Parker M.S."/>
            <person name="Rombauts S."/>
            <person name="Salamov A."/>
            <person name="Von Dassow P."/>
            <person name="Badger J.H."/>
            <person name="Coutinho P.M."/>
            <person name="Demir E."/>
            <person name="Dubchak I."/>
            <person name="Gentemann C."/>
            <person name="Eikrem W."/>
            <person name="Gready J.E."/>
            <person name="John U."/>
            <person name="Lanier W."/>
            <person name="Lindquist E.A."/>
            <person name="Lucas S."/>
            <person name="Mayer K.F."/>
            <person name="Moreau H."/>
            <person name="Not F."/>
            <person name="Otillar R."/>
            <person name="Panaud O."/>
            <person name="Pangilinan J."/>
            <person name="Paulsen I."/>
            <person name="Piegu B."/>
            <person name="Poliakov A."/>
            <person name="Robbens S."/>
            <person name="Schmutz J."/>
            <person name="Toulza E."/>
            <person name="Wyss T."/>
            <person name="Zelensky A."/>
            <person name="Zhou K."/>
            <person name="Armbrust E.V."/>
            <person name="Bhattacharya D."/>
            <person name="Goodenough U.W."/>
            <person name="Van de Peer Y."/>
            <person name="Grigoriev I.V."/>
        </authorList>
    </citation>
    <scope>NUCLEOTIDE SEQUENCE [LARGE SCALE GENOMIC DNA]</scope>
    <source>
        <strain evidence="7 8">CCMP1545</strain>
    </source>
</reference>
<dbReference type="PANTHER" id="PTHR16950:SF16">
    <property type="entry name" value="ZINC TRANSPORTER ZIP13"/>
    <property type="match status" value="1"/>
</dbReference>
<keyword evidence="3 5" id="KW-1133">Transmembrane helix</keyword>
<dbReference type="GO" id="GO:0005385">
    <property type="term" value="F:zinc ion transmembrane transporter activity"/>
    <property type="evidence" value="ECO:0007669"/>
    <property type="project" value="TreeGrafter"/>
</dbReference>
<evidence type="ECO:0000256" key="4">
    <source>
        <dbReference type="ARBA" id="ARBA00023136"/>
    </source>
</evidence>
<dbReference type="OrthoDB" id="200954at2759"/>
<dbReference type="KEGG" id="mpp:MICPUCDRAFT_68613"/>
<accession>C1N3D2</accession>
<dbReference type="Proteomes" id="UP000001876">
    <property type="component" value="Unassembled WGS sequence"/>
</dbReference>
<feature type="transmembrane region" description="Helical" evidence="5">
    <location>
        <begin position="169"/>
        <end position="187"/>
    </location>
</feature>
<evidence type="ECO:0000256" key="6">
    <source>
        <dbReference type="SAM" id="SignalP"/>
    </source>
</evidence>
<protein>
    <submittedName>
        <fullName evidence="7">Zinc permease family</fullName>
    </submittedName>
</protein>
<organism evidence="8">
    <name type="scientific">Micromonas pusilla (strain CCMP1545)</name>
    <name type="common">Picoplanktonic green alga</name>
    <dbReference type="NCBI Taxonomy" id="564608"/>
    <lineage>
        <taxon>Eukaryota</taxon>
        <taxon>Viridiplantae</taxon>
        <taxon>Chlorophyta</taxon>
        <taxon>Mamiellophyceae</taxon>
        <taxon>Mamiellales</taxon>
        <taxon>Mamiellaceae</taxon>
        <taxon>Micromonas</taxon>
    </lineage>
</organism>
<dbReference type="InterPro" id="IPR003689">
    <property type="entry name" value="ZIP"/>
</dbReference>
<name>C1N3D2_MICPC</name>